<dbReference type="Proteomes" id="UP001330434">
    <property type="component" value="Chromosome"/>
</dbReference>
<sequence>MIMPTIKKCEIISSVQRDTQELSFLHHLHCMNTFVEKIVSTLPKNDPNSIIIVQGDHSPSKWMVEESGESPKSKTEFKRIFSIFSAVYIDGLHPHSEIATYLSGTPTPINNFRIIFSYLSEIKPQFLEHRFFDFYFHELTDIYNSSYEVQHLKAL</sequence>
<evidence type="ECO:0000313" key="2">
    <source>
        <dbReference type="Proteomes" id="UP001330434"/>
    </source>
</evidence>
<organism evidence="1 2">
    <name type="scientific">Candidatus Bealeia paramacronuclearis</name>
    <dbReference type="NCBI Taxonomy" id="1921001"/>
    <lineage>
        <taxon>Bacteria</taxon>
        <taxon>Pseudomonadati</taxon>
        <taxon>Pseudomonadota</taxon>
        <taxon>Alphaproteobacteria</taxon>
        <taxon>Holosporales</taxon>
        <taxon>Holosporaceae</taxon>
        <taxon>Candidatus Bealeia</taxon>
    </lineage>
</organism>
<protein>
    <recommendedName>
        <fullName evidence="3">Sulfatase N-terminal domain-containing protein</fullName>
    </recommendedName>
</protein>
<dbReference type="EMBL" id="CP133270">
    <property type="protein sequence ID" value="WVX66020.1"/>
    <property type="molecule type" value="Genomic_DNA"/>
</dbReference>
<proteinExistence type="predicted"/>
<gene>
    <name evidence="1" type="ORF">Bealeia1_00190</name>
</gene>
<name>A0ABZ2C2K2_9PROT</name>
<evidence type="ECO:0008006" key="3">
    <source>
        <dbReference type="Google" id="ProtNLM"/>
    </source>
</evidence>
<keyword evidence="2" id="KW-1185">Reference proteome</keyword>
<evidence type="ECO:0000313" key="1">
    <source>
        <dbReference type="EMBL" id="WVX66020.1"/>
    </source>
</evidence>
<reference evidence="1 2" key="1">
    <citation type="journal article" date="2024" name="Environ. Microbiol.">
        <title>Novel evolutionary insights on the interactions of the Holosporales (Alphaproteobacteria) with eukaryotic hosts from comparative genomics.</title>
        <authorList>
            <person name="Giovannini M."/>
            <person name="Petroni G."/>
            <person name="Castelli M."/>
        </authorList>
    </citation>
    <scope>NUCLEOTIDE SEQUENCE [LARGE SCALE GENOMIC DNA]</scope>
    <source>
        <strain evidence="1 2">US_Bl 15I1</strain>
    </source>
</reference>
<accession>A0ABZ2C2K2</accession>